<keyword evidence="6" id="KW-0443">Lipid metabolism</keyword>
<evidence type="ECO:0000313" key="12">
    <source>
        <dbReference type="EMBL" id="ORX53436.1"/>
    </source>
</evidence>
<evidence type="ECO:0000256" key="7">
    <source>
        <dbReference type="ARBA" id="ARBA00023209"/>
    </source>
</evidence>
<evidence type="ECO:0000256" key="9">
    <source>
        <dbReference type="ARBA" id="ARBA00023264"/>
    </source>
</evidence>
<evidence type="ECO:0000256" key="6">
    <source>
        <dbReference type="ARBA" id="ARBA00023098"/>
    </source>
</evidence>
<evidence type="ECO:0000313" key="13">
    <source>
        <dbReference type="Proteomes" id="UP000193719"/>
    </source>
</evidence>
<keyword evidence="7" id="KW-0594">Phospholipid biosynthesis</keyword>
<dbReference type="GO" id="GO:0140042">
    <property type="term" value="P:lipid droplet formation"/>
    <property type="evidence" value="ECO:0007669"/>
    <property type="project" value="EnsemblFungi"/>
</dbReference>
<evidence type="ECO:0000256" key="5">
    <source>
        <dbReference type="ARBA" id="ARBA00022793"/>
    </source>
</evidence>
<evidence type="ECO:0000256" key="1">
    <source>
        <dbReference type="ARBA" id="ARBA00001928"/>
    </source>
</evidence>
<dbReference type="GO" id="GO:0005811">
    <property type="term" value="C:lipid droplet"/>
    <property type="evidence" value="ECO:0007669"/>
    <property type="project" value="EnsemblFungi"/>
</dbReference>
<name>A0A1Y1VEN3_9FUNG</name>
<evidence type="ECO:0000256" key="11">
    <source>
        <dbReference type="ARBA" id="ARBA00024326"/>
    </source>
</evidence>
<dbReference type="EC" id="4.1.1.65" evidence="3"/>
<comment type="pathway">
    <text evidence="2">Lipid metabolism.</text>
</comment>
<keyword evidence="13" id="KW-1185">Reference proteome</keyword>
<dbReference type="PANTHER" id="PTHR10067">
    <property type="entry name" value="PHOSPHATIDYLSERINE DECARBOXYLASE"/>
    <property type="match status" value="1"/>
</dbReference>
<organism evidence="12 13">
    <name type="scientific">Piromyces finnis</name>
    <dbReference type="NCBI Taxonomy" id="1754191"/>
    <lineage>
        <taxon>Eukaryota</taxon>
        <taxon>Fungi</taxon>
        <taxon>Fungi incertae sedis</taxon>
        <taxon>Chytridiomycota</taxon>
        <taxon>Chytridiomycota incertae sedis</taxon>
        <taxon>Neocallimastigomycetes</taxon>
        <taxon>Neocallimastigales</taxon>
        <taxon>Neocallimastigaceae</taxon>
        <taxon>Piromyces</taxon>
    </lineage>
</organism>
<keyword evidence="8" id="KW-0456">Lyase</keyword>
<dbReference type="Proteomes" id="UP000193719">
    <property type="component" value="Unassembled WGS sequence"/>
</dbReference>
<dbReference type="InterPro" id="IPR003817">
    <property type="entry name" value="PS_Dcarbxylase"/>
</dbReference>
<keyword evidence="4" id="KW-0444">Lipid biosynthesis</keyword>
<dbReference type="NCBIfam" id="TIGR00163">
    <property type="entry name" value="PS_decarb"/>
    <property type="match status" value="1"/>
</dbReference>
<evidence type="ECO:0000256" key="3">
    <source>
        <dbReference type="ARBA" id="ARBA00012243"/>
    </source>
</evidence>
<accession>A0A1Y1VEN3</accession>
<gene>
    <name evidence="12" type="ORF">BCR36DRAFT_284637</name>
</gene>
<dbReference type="GO" id="GO:0004609">
    <property type="term" value="F:phosphatidylserine decarboxylase activity"/>
    <property type="evidence" value="ECO:0007669"/>
    <property type="project" value="UniProtKB-EC"/>
</dbReference>
<dbReference type="GO" id="GO:0005739">
    <property type="term" value="C:mitochondrion"/>
    <property type="evidence" value="ECO:0007669"/>
    <property type="project" value="EnsemblFungi"/>
</dbReference>
<dbReference type="STRING" id="1754191.A0A1Y1VEN3"/>
<evidence type="ECO:0000256" key="4">
    <source>
        <dbReference type="ARBA" id="ARBA00022516"/>
    </source>
</evidence>
<proteinExistence type="predicted"/>
<dbReference type="PANTHER" id="PTHR10067:SF6">
    <property type="entry name" value="PHOSPHATIDYLSERINE DECARBOXYLASE PROENZYME, MITOCHONDRIAL"/>
    <property type="match status" value="1"/>
</dbReference>
<comment type="cofactor">
    <cofactor evidence="1">
        <name>pyruvate</name>
        <dbReference type="ChEBI" id="CHEBI:15361"/>
    </cofactor>
</comment>
<protein>
    <recommendedName>
        <fullName evidence="3">phosphatidylserine decarboxylase</fullName>
        <ecNumber evidence="3">4.1.1.65</ecNumber>
    </recommendedName>
</protein>
<evidence type="ECO:0000256" key="8">
    <source>
        <dbReference type="ARBA" id="ARBA00023239"/>
    </source>
</evidence>
<dbReference type="GO" id="GO:0006646">
    <property type="term" value="P:phosphatidylethanolamine biosynthetic process"/>
    <property type="evidence" value="ECO:0007669"/>
    <property type="project" value="UniProtKB-UniPathway"/>
</dbReference>
<comment type="pathway">
    <text evidence="11">Phospholipid metabolism; phosphatidylethanolamine biosynthesis.</text>
</comment>
<dbReference type="Pfam" id="PF02666">
    <property type="entry name" value="PS_Dcarbxylase"/>
    <property type="match status" value="1"/>
</dbReference>
<evidence type="ECO:0000256" key="10">
    <source>
        <dbReference type="ARBA" id="ARBA00023317"/>
    </source>
</evidence>
<sequence length="345" mass="39884">MLPLRILSRFAGKILNLTIPEKLRPKIYKAYAKNFGCNLDEMLDEDLTHYKSIAEFFYRRIKPEARPIDKKVDLVSPVDGRVLQFGEIINNEIEQVKGFTYSVESLLGYNGNSKKEKTIELSKEKIEKVIKSMQRQPSHMNMTHQKFLETYSIESSEVAEKIKERETNKYVRHHNKLYYCVLYLSPGDYHHFHSPTNWIIEKCRHFSGHLLSVSPKIVNLVHNLFTVNERIALLGRWKHGFFSMVPVGATNVGSVVLTIDDKLKTNMPYRKQSIKRRDKNYGVFVERSYDNGSPLLKGIPVHRGEELGGFQMGSTVVLVFEAPKNFKFNITPHQKINVGQPISEK</sequence>
<dbReference type="EMBL" id="MCFH01000013">
    <property type="protein sequence ID" value="ORX53436.1"/>
    <property type="molecule type" value="Genomic_DNA"/>
</dbReference>
<dbReference type="InterPro" id="IPR033177">
    <property type="entry name" value="PSD-B"/>
</dbReference>
<reference evidence="12 13" key="1">
    <citation type="submission" date="2016-08" db="EMBL/GenBank/DDBJ databases">
        <title>Genomes of anaerobic fungi encode conserved fungal cellulosomes for biomass hydrolysis.</title>
        <authorList>
            <consortium name="DOE Joint Genome Institute"/>
            <person name="Haitjema C.H."/>
            <person name="Gilmore S.P."/>
            <person name="Henske J.K."/>
            <person name="Solomon K.V."/>
            <person name="De Groot R."/>
            <person name="Kuo A."/>
            <person name="Mondo S.J."/>
            <person name="Salamov A.A."/>
            <person name="Labutti K."/>
            <person name="Zhao Z."/>
            <person name="Chiniquy J."/>
            <person name="Barry K."/>
            <person name="Brewer H.M."/>
            <person name="Purvine S.O."/>
            <person name="Wright A.T."/>
            <person name="Boxma B."/>
            <person name="Van Alen T."/>
            <person name="Hackstein J.H."/>
            <person name="Baker S.E."/>
            <person name="Grigoriev I.V."/>
            <person name="O'Malley M.A."/>
        </authorList>
    </citation>
    <scope>NUCLEOTIDE SEQUENCE [LARGE SCALE GENOMIC DNA]</scope>
    <source>
        <strain evidence="13">finn</strain>
    </source>
</reference>
<dbReference type="AlphaFoldDB" id="A0A1Y1VEN3"/>
<comment type="caution">
    <text evidence="12">The sequence shown here is derived from an EMBL/GenBank/DDBJ whole genome shotgun (WGS) entry which is preliminary data.</text>
</comment>
<dbReference type="UniPathway" id="UPA00558"/>
<evidence type="ECO:0000256" key="2">
    <source>
        <dbReference type="ARBA" id="ARBA00005189"/>
    </source>
</evidence>
<dbReference type="GO" id="GO:0005789">
    <property type="term" value="C:endoplasmic reticulum membrane"/>
    <property type="evidence" value="ECO:0007669"/>
    <property type="project" value="EnsemblFungi"/>
</dbReference>
<keyword evidence="9" id="KW-1208">Phospholipid metabolism</keyword>
<keyword evidence="5" id="KW-0210">Decarboxylase</keyword>
<reference evidence="12 13" key="2">
    <citation type="submission" date="2016-08" db="EMBL/GenBank/DDBJ databases">
        <title>Pervasive Adenine N6-methylation of Active Genes in Fungi.</title>
        <authorList>
            <consortium name="DOE Joint Genome Institute"/>
            <person name="Mondo S.J."/>
            <person name="Dannebaum R.O."/>
            <person name="Kuo R.C."/>
            <person name="Labutti K."/>
            <person name="Haridas S."/>
            <person name="Kuo A."/>
            <person name="Salamov A."/>
            <person name="Ahrendt S.R."/>
            <person name="Lipzen A."/>
            <person name="Sullivan W."/>
            <person name="Andreopoulos W.B."/>
            <person name="Clum A."/>
            <person name="Lindquist E."/>
            <person name="Daum C."/>
            <person name="Ramamoorthy G.K."/>
            <person name="Gryganskyi A."/>
            <person name="Culley D."/>
            <person name="Magnuson J.K."/>
            <person name="James T.Y."/>
            <person name="O'Malley M.A."/>
            <person name="Stajich J.E."/>
            <person name="Spatafora J.W."/>
            <person name="Visel A."/>
            <person name="Grigoriev I.V."/>
        </authorList>
    </citation>
    <scope>NUCLEOTIDE SEQUENCE [LARGE SCALE GENOMIC DNA]</scope>
    <source>
        <strain evidence="13">finn</strain>
    </source>
</reference>
<keyword evidence="10" id="KW-0670">Pyruvate</keyword>
<dbReference type="OrthoDB" id="4330at2759"/>